<dbReference type="PANTHER" id="PTHR10845:SF184">
    <property type="entry name" value="REGULATOR OF G-PROTEIN SIGNALING 4"/>
    <property type="match status" value="1"/>
</dbReference>
<dbReference type="Pfam" id="PF00615">
    <property type="entry name" value="RGS"/>
    <property type="match status" value="1"/>
</dbReference>
<dbReference type="InterPro" id="IPR036305">
    <property type="entry name" value="RGS_sf"/>
</dbReference>
<dbReference type="PANTHER" id="PTHR10845">
    <property type="entry name" value="REGULATOR OF G PROTEIN SIGNALING"/>
    <property type="match status" value="1"/>
</dbReference>
<dbReference type="GeneTree" id="ENSGT00940000159036"/>
<proteinExistence type="predicted"/>
<dbReference type="Ensembl" id="ENSHCOT00000003960.1">
    <property type="protein sequence ID" value="ENSHCOP00000006264.1"/>
    <property type="gene ID" value="ENSHCOG00000008074.1"/>
</dbReference>
<organism evidence="2 3">
    <name type="scientific">Hippocampus comes</name>
    <name type="common">Tiger tail seahorse</name>
    <dbReference type="NCBI Taxonomy" id="109280"/>
    <lineage>
        <taxon>Eukaryota</taxon>
        <taxon>Metazoa</taxon>
        <taxon>Chordata</taxon>
        <taxon>Craniata</taxon>
        <taxon>Vertebrata</taxon>
        <taxon>Euteleostomi</taxon>
        <taxon>Actinopterygii</taxon>
        <taxon>Neopterygii</taxon>
        <taxon>Teleostei</taxon>
        <taxon>Neoteleostei</taxon>
        <taxon>Acanthomorphata</taxon>
        <taxon>Syngnathiaria</taxon>
        <taxon>Syngnathiformes</taxon>
        <taxon>Syngnathoidei</taxon>
        <taxon>Syngnathidae</taxon>
        <taxon>Hippocampus</taxon>
    </lineage>
</organism>
<feature type="domain" description="RGS" evidence="1">
    <location>
        <begin position="67"/>
        <end position="182"/>
    </location>
</feature>
<dbReference type="PROSITE" id="PS50132">
    <property type="entry name" value="RGS"/>
    <property type="match status" value="1"/>
</dbReference>
<dbReference type="STRING" id="109280.ENSHCOP00000006264"/>
<reference evidence="2" key="1">
    <citation type="submission" date="2025-08" db="UniProtKB">
        <authorList>
            <consortium name="Ensembl"/>
        </authorList>
    </citation>
    <scope>IDENTIFICATION</scope>
</reference>
<sequence length="210" mass="23919">MCKGLATLPATCLKSAKDIKHKISFLLQKQEPQQVDRKQTKEKDEDAAKSKKIVVQSPVNRNPLCIRVSCLISLAEGRSVFTGFLMSEFSQENMQFWLACEDFKKTPTCELEKKAKFIYRRYVAQDSPNEVNLDAATREETLQNVTSASRACFDEAQRRIYLLMEKDSYRRFLHSKLILELSQADASVARKKEKSGWDTTAIRQENAGGA</sequence>
<reference evidence="2" key="2">
    <citation type="submission" date="2025-09" db="UniProtKB">
        <authorList>
            <consortium name="Ensembl"/>
        </authorList>
    </citation>
    <scope>IDENTIFICATION</scope>
</reference>
<dbReference type="InterPro" id="IPR044926">
    <property type="entry name" value="RGS_subdomain_2"/>
</dbReference>
<evidence type="ECO:0000313" key="2">
    <source>
        <dbReference type="Ensembl" id="ENSHCOP00000006264.1"/>
    </source>
</evidence>
<evidence type="ECO:0000259" key="1">
    <source>
        <dbReference type="PROSITE" id="PS50132"/>
    </source>
</evidence>
<dbReference type="PRINTS" id="PR01301">
    <property type="entry name" value="RGSPROTEIN"/>
</dbReference>
<dbReference type="Proteomes" id="UP000264820">
    <property type="component" value="Unplaced"/>
</dbReference>
<dbReference type="InterPro" id="IPR016137">
    <property type="entry name" value="RGS"/>
</dbReference>
<dbReference type="SMART" id="SM00315">
    <property type="entry name" value="RGS"/>
    <property type="match status" value="1"/>
</dbReference>
<name>A0A3Q3D954_HIPCM</name>
<dbReference type="AlphaFoldDB" id="A0A3Q3D954"/>
<dbReference type="FunFam" id="1.10.167.10:FF:000001">
    <property type="entry name" value="Putative regulator of g-protein signaling 12"/>
    <property type="match status" value="1"/>
</dbReference>
<dbReference type="Gene3D" id="1.10.167.10">
    <property type="entry name" value="Regulator of G-protein Signalling 4, domain 2"/>
    <property type="match status" value="1"/>
</dbReference>
<evidence type="ECO:0000313" key="3">
    <source>
        <dbReference type="Proteomes" id="UP000264820"/>
    </source>
</evidence>
<dbReference type="SUPFAM" id="SSF48097">
    <property type="entry name" value="Regulator of G-protein signaling, RGS"/>
    <property type="match status" value="1"/>
</dbReference>
<protein>
    <submittedName>
        <fullName evidence="2">Regulator of G protein signaling 4</fullName>
    </submittedName>
</protein>
<accession>A0A3Q3D954</accession>
<keyword evidence="3" id="KW-1185">Reference proteome</keyword>